<keyword evidence="2" id="KW-1133">Transmembrane helix</keyword>
<feature type="region of interest" description="Disordered" evidence="1">
    <location>
        <begin position="155"/>
        <end position="174"/>
    </location>
</feature>
<name>A0A6U4WP91_HEMAN</name>
<evidence type="ECO:0000256" key="1">
    <source>
        <dbReference type="SAM" id="MobiDB-lite"/>
    </source>
</evidence>
<sequence>MPVSLLHIAWSQGAESAAAFGGRIRERGGGARCAECTVLPTHLASMDSCRYAALAASLFGCTHVGAAPLVCFWYCAGLAFWTAGTGRLWSAGVALRQKGVGGGAWATGQHHQLPASLVPAFLVSFGGGTAAMCEVGLLACAVLLCGALFLDERGSGGQNGSSCNHTTTANHAKL</sequence>
<keyword evidence="2" id="KW-0472">Membrane</keyword>
<accession>A0A6U4WP91</accession>
<dbReference type="AlphaFoldDB" id="A0A6U4WP91"/>
<evidence type="ECO:0000256" key="2">
    <source>
        <dbReference type="SAM" id="Phobius"/>
    </source>
</evidence>
<organism evidence="3">
    <name type="scientific">Hemiselmis andersenii</name>
    <name type="common">Cryptophyte alga</name>
    <dbReference type="NCBI Taxonomy" id="464988"/>
    <lineage>
        <taxon>Eukaryota</taxon>
        <taxon>Cryptophyceae</taxon>
        <taxon>Cryptomonadales</taxon>
        <taxon>Hemiselmidaceae</taxon>
        <taxon>Hemiselmis</taxon>
    </lineage>
</organism>
<evidence type="ECO:0000313" key="3">
    <source>
        <dbReference type="EMBL" id="CAD8961579.1"/>
    </source>
</evidence>
<feature type="transmembrane region" description="Helical" evidence="2">
    <location>
        <begin position="121"/>
        <end position="150"/>
    </location>
</feature>
<reference evidence="3" key="1">
    <citation type="submission" date="2021-01" db="EMBL/GenBank/DDBJ databases">
        <authorList>
            <person name="Corre E."/>
            <person name="Pelletier E."/>
            <person name="Niang G."/>
            <person name="Scheremetjew M."/>
            <person name="Finn R."/>
            <person name="Kale V."/>
            <person name="Holt S."/>
            <person name="Cochrane G."/>
            <person name="Meng A."/>
            <person name="Brown T."/>
            <person name="Cohen L."/>
        </authorList>
    </citation>
    <scope>NUCLEOTIDE SEQUENCE</scope>
    <source>
        <strain evidence="3">CCMP644</strain>
    </source>
</reference>
<keyword evidence="2" id="KW-0812">Transmembrane</keyword>
<feature type="compositionally biased region" description="Polar residues" evidence="1">
    <location>
        <begin position="160"/>
        <end position="174"/>
    </location>
</feature>
<dbReference type="EMBL" id="HBFX01024946">
    <property type="protein sequence ID" value="CAD8961579.1"/>
    <property type="molecule type" value="Transcribed_RNA"/>
</dbReference>
<feature type="transmembrane region" description="Helical" evidence="2">
    <location>
        <begin position="51"/>
        <end position="81"/>
    </location>
</feature>
<protein>
    <submittedName>
        <fullName evidence="3">Uncharacterized protein</fullName>
    </submittedName>
</protein>
<proteinExistence type="predicted"/>
<gene>
    <name evidence="3" type="ORF">HAND00432_LOCUS15196</name>
</gene>